<keyword evidence="2" id="KW-1185">Reference proteome</keyword>
<reference evidence="1 2" key="1">
    <citation type="submission" date="2024-11" db="EMBL/GenBank/DDBJ databases">
        <title>A near-complete genome assembly of Cinchona calisaya.</title>
        <authorList>
            <person name="Lian D.C."/>
            <person name="Zhao X.W."/>
            <person name="Wei L."/>
        </authorList>
    </citation>
    <scope>NUCLEOTIDE SEQUENCE [LARGE SCALE GENOMIC DNA]</scope>
    <source>
        <tissue evidence="1">Nenye</tissue>
    </source>
</reference>
<dbReference type="Proteomes" id="UP001630127">
    <property type="component" value="Unassembled WGS sequence"/>
</dbReference>
<evidence type="ECO:0000313" key="2">
    <source>
        <dbReference type="Proteomes" id="UP001630127"/>
    </source>
</evidence>
<accession>A0ABD2Z210</accession>
<evidence type="ECO:0000313" key="1">
    <source>
        <dbReference type="EMBL" id="KAL3513538.1"/>
    </source>
</evidence>
<comment type="caution">
    <text evidence="1">The sequence shown here is derived from an EMBL/GenBank/DDBJ whole genome shotgun (WGS) entry which is preliminary data.</text>
</comment>
<name>A0ABD2Z210_9GENT</name>
<gene>
    <name evidence="1" type="ORF">ACH5RR_026255</name>
</gene>
<dbReference type="AlphaFoldDB" id="A0ABD2Z210"/>
<sequence length="134" mass="15480">MCFSSPSLELKRFLWKQKARCKWFTKGDLNTKFFHASLISRRSSLIARTIKNATRVCVDDQSSIRIEGENFYKTLLADEAIDDKCLRLLLYLVSTLVSVEHIDVLLALQSLEDVKAMVWQLDKGSATRRVFYNT</sequence>
<protein>
    <submittedName>
        <fullName evidence="1">Uncharacterized protein</fullName>
    </submittedName>
</protein>
<proteinExistence type="predicted"/>
<dbReference type="EMBL" id="JBJUIK010000011">
    <property type="protein sequence ID" value="KAL3513538.1"/>
    <property type="molecule type" value="Genomic_DNA"/>
</dbReference>
<organism evidence="1 2">
    <name type="scientific">Cinchona calisaya</name>
    <dbReference type="NCBI Taxonomy" id="153742"/>
    <lineage>
        <taxon>Eukaryota</taxon>
        <taxon>Viridiplantae</taxon>
        <taxon>Streptophyta</taxon>
        <taxon>Embryophyta</taxon>
        <taxon>Tracheophyta</taxon>
        <taxon>Spermatophyta</taxon>
        <taxon>Magnoliopsida</taxon>
        <taxon>eudicotyledons</taxon>
        <taxon>Gunneridae</taxon>
        <taxon>Pentapetalae</taxon>
        <taxon>asterids</taxon>
        <taxon>lamiids</taxon>
        <taxon>Gentianales</taxon>
        <taxon>Rubiaceae</taxon>
        <taxon>Cinchonoideae</taxon>
        <taxon>Cinchoneae</taxon>
        <taxon>Cinchona</taxon>
    </lineage>
</organism>